<organism evidence="1 2">
    <name type="scientific">Alcaligenes faecalis</name>
    <dbReference type="NCBI Taxonomy" id="511"/>
    <lineage>
        <taxon>Bacteria</taxon>
        <taxon>Pseudomonadati</taxon>
        <taxon>Pseudomonadota</taxon>
        <taxon>Betaproteobacteria</taxon>
        <taxon>Burkholderiales</taxon>
        <taxon>Alcaligenaceae</taxon>
        <taxon>Alcaligenes</taxon>
    </lineage>
</organism>
<sequence length="55" mass="6424">MSNERKHWALLDEHGLIYGLTVYQSLKAANKALQWCRNNLDSKLRIVELKVKEQA</sequence>
<dbReference type="RefSeq" id="WP_247965730.1">
    <property type="nucleotide sequence ID" value="NZ_CP095873.1"/>
</dbReference>
<dbReference type="Proteomes" id="UP000830925">
    <property type="component" value="Chromosome"/>
</dbReference>
<name>A0AAE9H935_ALCFA</name>
<reference evidence="1" key="1">
    <citation type="submission" date="2022-04" db="EMBL/GenBank/DDBJ databases">
        <title>Genomic mining of Alcaligenes faecalis D334 producing ectoin and derivatives.</title>
        <authorList>
            <person name="Doan V.T."/>
            <person name="Quach N.T."/>
            <person name="Vu T.-H.-N."/>
            <person name="Phi Q.-T."/>
        </authorList>
    </citation>
    <scope>NUCLEOTIDE SEQUENCE</scope>
    <source>
        <strain evidence="1">D334</strain>
    </source>
</reference>
<evidence type="ECO:0000313" key="1">
    <source>
        <dbReference type="EMBL" id="UPL20221.1"/>
    </source>
</evidence>
<protein>
    <submittedName>
        <fullName evidence="1">Uncharacterized protein</fullName>
    </submittedName>
</protein>
<gene>
    <name evidence="1" type="ORF">MXF72_12375</name>
</gene>
<dbReference type="EMBL" id="CP095873">
    <property type="protein sequence ID" value="UPL20221.1"/>
    <property type="molecule type" value="Genomic_DNA"/>
</dbReference>
<evidence type="ECO:0000313" key="2">
    <source>
        <dbReference type="Proteomes" id="UP000830925"/>
    </source>
</evidence>
<proteinExistence type="predicted"/>
<accession>A0AAE9H935</accession>
<dbReference type="AlphaFoldDB" id="A0AAE9H935"/>